<comment type="caution">
    <text evidence="2">The sequence shown here is derived from an EMBL/GenBank/DDBJ whole genome shotgun (WGS) entry which is preliminary data.</text>
</comment>
<name>A0A5J4LEB0_9ACTN</name>
<evidence type="ECO:0000313" key="2">
    <source>
        <dbReference type="EMBL" id="GES30854.1"/>
    </source>
</evidence>
<reference evidence="2 3" key="1">
    <citation type="submission" date="2019-10" db="EMBL/GenBank/DDBJ databases">
        <title>Whole genome shotgun sequence of Streptomyces angustmyceticus NBRC 3934.</title>
        <authorList>
            <person name="Hosoyama A."/>
            <person name="Ichikawa N."/>
            <person name="Kimura A."/>
            <person name="Kitahashi Y."/>
            <person name="Komaki H."/>
            <person name="Uohara A."/>
        </authorList>
    </citation>
    <scope>NUCLEOTIDE SEQUENCE [LARGE SCALE GENOMIC DNA]</scope>
    <source>
        <strain evidence="2 3">NBRC 3934</strain>
    </source>
</reference>
<protein>
    <submittedName>
        <fullName evidence="2">Uncharacterized protein</fullName>
    </submittedName>
</protein>
<gene>
    <name evidence="2" type="ORF">San01_33410</name>
</gene>
<proteinExistence type="predicted"/>
<evidence type="ECO:0000256" key="1">
    <source>
        <dbReference type="SAM" id="SignalP"/>
    </source>
</evidence>
<evidence type="ECO:0000313" key="3">
    <source>
        <dbReference type="Proteomes" id="UP000325598"/>
    </source>
</evidence>
<feature type="chain" id="PRO_5038371979" evidence="1">
    <location>
        <begin position="21"/>
        <end position="59"/>
    </location>
</feature>
<dbReference type="Proteomes" id="UP000325598">
    <property type="component" value="Unassembled WGS sequence"/>
</dbReference>
<feature type="signal peptide" evidence="1">
    <location>
        <begin position="1"/>
        <end position="20"/>
    </location>
</feature>
<keyword evidence="1" id="KW-0732">Signal</keyword>
<keyword evidence="3" id="KW-1185">Reference proteome</keyword>
<organism evidence="2 3">
    <name type="scientific">Streptomyces angustmyceticus</name>
    <dbReference type="NCBI Taxonomy" id="285578"/>
    <lineage>
        <taxon>Bacteria</taxon>
        <taxon>Bacillati</taxon>
        <taxon>Actinomycetota</taxon>
        <taxon>Actinomycetes</taxon>
        <taxon>Kitasatosporales</taxon>
        <taxon>Streptomycetaceae</taxon>
        <taxon>Streptomyces</taxon>
    </lineage>
</organism>
<accession>A0A5J4LEB0</accession>
<dbReference type="PROSITE" id="PS51257">
    <property type="entry name" value="PROKAR_LIPOPROTEIN"/>
    <property type="match status" value="1"/>
</dbReference>
<dbReference type="AlphaFoldDB" id="A0A5J4LEB0"/>
<dbReference type="EMBL" id="BLAG01000009">
    <property type="protein sequence ID" value="GES30854.1"/>
    <property type="molecule type" value="Genomic_DNA"/>
</dbReference>
<sequence length="59" mass="6362">MIVYSTKTMIMYNAIFFACAISPDLPYAVPYGSACTSRLQSGECNHTCSITGVVPARPL</sequence>